<feature type="domain" description="Helix-hairpin-helix DNA-binding motif class 1" evidence="1">
    <location>
        <begin position="194"/>
        <end position="213"/>
    </location>
</feature>
<feature type="domain" description="Helix-hairpin-helix DNA-binding motif class 1" evidence="1">
    <location>
        <begin position="165"/>
        <end position="184"/>
    </location>
</feature>
<comment type="caution">
    <text evidence="2">The sequence shown here is derived from an EMBL/GenBank/DDBJ whole genome shotgun (WGS) entry which is preliminary data.</text>
</comment>
<dbReference type="Gene3D" id="1.10.150.320">
    <property type="entry name" value="Photosystem II 12 kDa extrinsic protein"/>
    <property type="match status" value="1"/>
</dbReference>
<dbReference type="InterPro" id="IPR051675">
    <property type="entry name" value="Endo/Exo/Phosphatase_dom_1"/>
</dbReference>
<organism evidence="2 3">
    <name type="scientific">Anaerococcus degeneri</name>
    <dbReference type="NCBI Taxonomy" id="361500"/>
    <lineage>
        <taxon>Bacteria</taxon>
        <taxon>Bacillati</taxon>
        <taxon>Bacillota</taxon>
        <taxon>Tissierellia</taxon>
        <taxon>Tissierellales</taxon>
        <taxon>Peptoniphilaceae</taxon>
        <taxon>Anaerococcus</taxon>
    </lineage>
</organism>
<dbReference type="PANTHER" id="PTHR21180">
    <property type="entry name" value="ENDONUCLEASE/EXONUCLEASE/PHOSPHATASE FAMILY DOMAIN-CONTAINING PROTEIN 1"/>
    <property type="match status" value="1"/>
</dbReference>
<dbReference type="InterPro" id="IPR010994">
    <property type="entry name" value="RuvA_2-like"/>
</dbReference>
<dbReference type="Pfam" id="PF10531">
    <property type="entry name" value="SLBB"/>
    <property type="match status" value="1"/>
</dbReference>
<dbReference type="InterPro" id="IPR004509">
    <property type="entry name" value="Competence_ComEA_HhH"/>
</dbReference>
<dbReference type="Gene3D" id="3.10.20.600">
    <property type="match status" value="1"/>
</dbReference>
<dbReference type="InterPro" id="IPR019554">
    <property type="entry name" value="Soluble_ligand-bd"/>
</dbReference>
<dbReference type="Proteomes" id="UP001198374">
    <property type="component" value="Unassembled WGS sequence"/>
</dbReference>
<reference evidence="3" key="1">
    <citation type="submission" date="2023-07" db="EMBL/GenBank/DDBJ databases">
        <title>FDA dAtabase for Regulatory Grade micrObial Sequences (FDA-ARGOS): Supporting development and validation of Infectious Disease Dx tests.</title>
        <authorList>
            <person name="Sproer C."/>
            <person name="Gronow S."/>
            <person name="Severitt S."/>
            <person name="Schroder I."/>
            <person name="Tallon L."/>
            <person name="Sadzewicz L."/>
            <person name="Zhao X."/>
            <person name="Boylan J."/>
            <person name="Ott S."/>
            <person name="Bowen H."/>
            <person name="Vavikolanu K."/>
            <person name="Hazen T."/>
            <person name="Aluvathingal J."/>
            <person name="Nadendla S."/>
            <person name="Lowell S."/>
            <person name="Myers T."/>
            <person name="Yan Y."/>
        </authorList>
    </citation>
    <scope>NUCLEOTIDE SEQUENCE [LARGE SCALE GENOMIC DNA]</scope>
    <source>
        <strain evidence="3">FDAARGOS_1538</strain>
    </source>
</reference>
<accession>A0ABS7Z1J8</accession>
<evidence type="ECO:0000313" key="2">
    <source>
        <dbReference type="EMBL" id="MCA2097229.1"/>
    </source>
</evidence>
<protein>
    <submittedName>
        <fullName evidence="2">Helix-hairpin-helix domain-containing protein</fullName>
    </submittedName>
</protein>
<evidence type="ECO:0000313" key="3">
    <source>
        <dbReference type="Proteomes" id="UP001198374"/>
    </source>
</evidence>
<dbReference type="PANTHER" id="PTHR21180:SF32">
    <property type="entry name" value="ENDONUCLEASE_EXONUCLEASE_PHOSPHATASE FAMILY DOMAIN-CONTAINING PROTEIN 1"/>
    <property type="match status" value="1"/>
</dbReference>
<dbReference type="Pfam" id="PF12836">
    <property type="entry name" value="HHH_3"/>
    <property type="match status" value="1"/>
</dbReference>
<proteinExistence type="predicted"/>
<dbReference type="InterPro" id="IPR003583">
    <property type="entry name" value="Hlx-hairpin-Hlx_DNA-bd_motif"/>
</dbReference>
<sequence>MPKDRKDKIIFAGVIFLAFLVANIFSNGGFKDIFNKNEDEIVISNPDNENQDDEKNKEVSSNDLSIEDKKVYISGEVKNSGVYDIKDGDRLDDLVKRAGGFTEKADINAINLALKLEDQMKIYIPNIDENQNINADNTNLAVGEVTSTNPKSQGQKININLASKEELMTLPNIGEKRAQAILDYRQENKFTKIEDIKNVSGIGDKYFEAMKDLITV</sequence>
<keyword evidence="3" id="KW-1185">Reference proteome</keyword>
<dbReference type="SUPFAM" id="SSF47781">
    <property type="entry name" value="RuvA domain 2-like"/>
    <property type="match status" value="1"/>
</dbReference>
<dbReference type="NCBIfam" id="TIGR00426">
    <property type="entry name" value="competence protein ComEA helix-hairpin-helix repeat region"/>
    <property type="match status" value="1"/>
</dbReference>
<gene>
    <name evidence="2" type="ORF">LDJ82_10030</name>
</gene>
<name>A0ABS7Z1J8_9FIRM</name>
<evidence type="ECO:0000259" key="1">
    <source>
        <dbReference type="SMART" id="SM00278"/>
    </source>
</evidence>
<dbReference type="EMBL" id="JAIWIY010000001">
    <property type="protein sequence ID" value="MCA2097229.1"/>
    <property type="molecule type" value="Genomic_DNA"/>
</dbReference>
<dbReference type="SMART" id="SM00278">
    <property type="entry name" value="HhH1"/>
    <property type="match status" value="2"/>
</dbReference>
<dbReference type="RefSeq" id="WP_209771929.1">
    <property type="nucleotide sequence ID" value="NZ_JAGGLO010000001.1"/>
</dbReference>